<gene>
    <name evidence="1" type="ORF">BC936DRAFT_146625</name>
</gene>
<sequence>MMSTLKSKQYARYLPNLTNLARLSHSGRVESQPRQQDLEKMLGQEQMRRQRFSIRHYEEVEGVGTPRRGLYKYVASEGDKTLFMVALDVPLASVPKVGEMWWNERANIIIFSDESRPLPYATTAFGLYPYQDSSDSFGLLIGRKCQLIPDPSWHSYTDTTEPFRIFWDMRSGIGALELKTKVALSMKGGMPQYGSARYRSYVRVMRTQPSDDMLRDEMDK</sequence>
<comment type="caution">
    <text evidence="1">The sequence shown here is derived from an EMBL/GenBank/DDBJ whole genome shotgun (WGS) entry which is preliminary data.</text>
</comment>
<reference evidence="1 2" key="1">
    <citation type="journal article" date="2018" name="New Phytol.">
        <title>Phylogenomics of Endogonaceae and evolution of mycorrhizas within Mucoromycota.</title>
        <authorList>
            <person name="Chang Y."/>
            <person name="Desiro A."/>
            <person name="Na H."/>
            <person name="Sandor L."/>
            <person name="Lipzen A."/>
            <person name="Clum A."/>
            <person name="Barry K."/>
            <person name="Grigoriev I.V."/>
            <person name="Martin F.M."/>
            <person name="Stajich J.E."/>
            <person name="Smith M.E."/>
            <person name="Bonito G."/>
            <person name="Spatafora J.W."/>
        </authorList>
    </citation>
    <scope>NUCLEOTIDE SEQUENCE [LARGE SCALE GENOMIC DNA]</scope>
    <source>
        <strain evidence="1 2">GMNB39</strain>
    </source>
</reference>
<evidence type="ECO:0000313" key="2">
    <source>
        <dbReference type="Proteomes" id="UP000268093"/>
    </source>
</evidence>
<keyword evidence="2" id="KW-1185">Reference proteome</keyword>
<dbReference type="EMBL" id="RBNI01005442">
    <property type="protein sequence ID" value="RUP46694.1"/>
    <property type="molecule type" value="Genomic_DNA"/>
</dbReference>
<accession>A0A433D768</accession>
<name>A0A433D768_9FUNG</name>
<proteinExistence type="predicted"/>
<dbReference type="Proteomes" id="UP000268093">
    <property type="component" value="Unassembled WGS sequence"/>
</dbReference>
<evidence type="ECO:0000313" key="1">
    <source>
        <dbReference type="EMBL" id="RUP46694.1"/>
    </source>
</evidence>
<dbReference type="AlphaFoldDB" id="A0A433D768"/>
<organism evidence="1 2">
    <name type="scientific">Jimgerdemannia flammicorona</name>
    <dbReference type="NCBI Taxonomy" id="994334"/>
    <lineage>
        <taxon>Eukaryota</taxon>
        <taxon>Fungi</taxon>
        <taxon>Fungi incertae sedis</taxon>
        <taxon>Mucoromycota</taxon>
        <taxon>Mucoromycotina</taxon>
        <taxon>Endogonomycetes</taxon>
        <taxon>Endogonales</taxon>
        <taxon>Endogonaceae</taxon>
        <taxon>Jimgerdemannia</taxon>
    </lineage>
</organism>
<protein>
    <submittedName>
        <fullName evidence="1">Uncharacterized protein</fullName>
    </submittedName>
</protein>